<feature type="repeat" description="PPR" evidence="2">
    <location>
        <begin position="8"/>
        <end position="42"/>
    </location>
</feature>
<evidence type="ECO:0000313" key="3">
    <source>
        <dbReference type="EMBL" id="KAG5190304.1"/>
    </source>
</evidence>
<dbReference type="AlphaFoldDB" id="A0A835ZDF7"/>
<gene>
    <name evidence="3" type="ORF">JKP88DRAFT_134646</name>
</gene>
<reference evidence="3" key="1">
    <citation type="submission" date="2021-02" db="EMBL/GenBank/DDBJ databases">
        <title>First Annotated Genome of the Yellow-green Alga Tribonema minus.</title>
        <authorList>
            <person name="Mahan K.M."/>
        </authorList>
    </citation>
    <scope>NUCLEOTIDE SEQUENCE</scope>
    <source>
        <strain evidence="3">UTEX B ZZ1240</strain>
    </source>
</reference>
<feature type="non-terminal residue" evidence="3">
    <location>
        <position position="1"/>
    </location>
</feature>
<feature type="non-terminal residue" evidence="3">
    <location>
        <position position="119"/>
    </location>
</feature>
<dbReference type="EMBL" id="JAFCMP010000035">
    <property type="protein sequence ID" value="KAG5190304.1"/>
    <property type="molecule type" value="Genomic_DNA"/>
</dbReference>
<dbReference type="NCBIfam" id="TIGR00756">
    <property type="entry name" value="PPR"/>
    <property type="match status" value="1"/>
</dbReference>
<dbReference type="Proteomes" id="UP000664859">
    <property type="component" value="Unassembled WGS sequence"/>
</dbReference>
<dbReference type="Gene3D" id="1.25.40.10">
    <property type="entry name" value="Tetratricopeptide repeat domain"/>
    <property type="match status" value="1"/>
</dbReference>
<evidence type="ECO:0000256" key="1">
    <source>
        <dbReference type="ARBA" id="ARBA00022737"/>
    </source>
</evidence>
<keyword evidence="1" id="KW-0677">Repeat</keyword>
<evidence type="ECO:0000313" key="4">
    <source>
        <dbReference type="Proteomes" id="UP000664859"/>
    </source>
</evidence>
<accession>A0A835ZDF7</accession>
<dbReference type="InterPro" id="IPR011990">
    <property type="entry name" value="TPR-like_helical_dom_sf"/>
</dbReference>
<evidence type="ECO:0008006" key="5">
    <source>
        <dbReference type="Google" id="ProtNLM"/>
    </source>
</evidence>
<sequence>VQAIHNKRLRWYNSAIDRHGREGRVAEALELLQDMITADVEPSDVTLLIVALACINAGRNESAVSVLEIMTERGVKHPGLEIYSSALIEALRAGDRASAAFLVEDVRREIVYPHELRGI</sequence>
<dbReference type="PANTHER" id="PTHR47936:SF1">
    <property type="entry name" value="PENTATRICOPEPTIDE REPEAT-CONTAINING PROTEIN GUN1, CHLOROPLASTIC"/>
    <property type="match status" value="1"/>
</dbReference>
<keyword evidence="4" id="KW-1185">Reference proteome</keyword>
<dbReference type="PROSITE" id="PS51375">
    <property type="entry name" value="PPR"/>
    <property type="match status" value="1"/>
</dbReference>
<dbReference type="PANTHER" id="PTHR47936">
    <property type="entry name" value="PPR_LONG DOMAIN-CONTAINING PROTEIN"/>
    <property type="match status" value="1"/>
</dbReference>
<organism evidence="3 4">
    <name type="scientific">Tribonema minus</name>
    <dbReference type="NCBI Taxonomy" id="303371"/>
    <lineage>
        <taxon>Eukaryota</taxon>
        <taxon>Sar</taxon>
        <taxon>Stramenopiles</taxon>
        <taxon>Ochrophyta</taxon>
        <taxon>PX clade</taxon>
        <taxon>Xanthophyceae</taxon>
        <taxon>Tribonematales</taxon>
        <taxon>Tribonemataceae</taxon>
        <taxon>Tribonema</taxon>
    </lineage>
</organism>
<protein>
    <recommendedName>
        <fullName evidence="5">Pentatricopeptide repeat-containing protein</fullName>
    </recommendedName>
</protein>
<dbReference type="OrthoDB" id="185373at2759"/>
<name>A0A835ZDF7_9STRA</name>
<dbReference type="Pfam" id="PF01535">
    <property type="entry name" value="PPR"/>
    <property type="match status" value="2"/>
</dbReference>
<proteinExistence type="predicted"/>
<evidence type="ECO:0000256" key="2">
    <source>
        <dbReference type="PROSITE-ProRule" id="PRU00708"/>
    </source>
</evidence>
<comment type="caution">
    <text evidence="3">The sequence shown here is derived from an EMBL/GenBank/DDBJ whole genome shotgun (WGS) entry which is preliminary data.</text>
</comment>
<dbReference type="InterPro" id="IPR002885">
    <property type="entry name" value="PPR_rpt"/>
</dbReference>